<evidence type="ECO:0000256" key="5">
    <source>
        <dbReference type="ARBA" id="ARBA00022989"/>
    </source>
</evidence>
<keyword evidence="11" id="KW-1185">Reference proteome</keyword>
<organism evidence="10 11">
    <name type="scientific">Brevibacterium casei S18</name>
    <dbReference type="NCBI Taxonomy" id="1229781"/>
    <lineage>
        <taxon>Bacteria</taxon>
        <taxon>Bacillati</taxon>
        <taxon>Actinomycetota</taxon>
        <taxon>Actinomycetes</taxon>
        <taxon>Micrococcales</taxon>
        <taxon>Brevibacteriaceae</taxon>
        <taxon>Brevibacterium</taxon>
    </lineage>
</organism>
<sequence length="474" mass="49037">MNGQQILRIYIARRWWVIGSVIVGLIVGAGLALTLPPVHESRAQVIVSVADDADVTAGESAAYINDRIPTVLEVAKSADFASQIAELPGIDMGRSGVASALDFALVANTTVIEISAKDADPGQARQLANSAAETMSEPALTEQLGTESGLDIAVLQEAGAATSTVFPDPIRFIVFGGLAGLTIGLILAPLRNGLDRKLRDVNEIADATGAGFIGVHDSAPSRALSRSAANAGAATSTPLLLARLGVVGTDRGTRILTLCGIDGVGNELAADLVETAAANGMRCALVSADPAALHTAHYRELSRVRGVDVVDADGGRSRGVLGDRELSAAMPQPFDLYDLIVILSTDLVDRPDACVYLNRSDAVVIVTAEAPSRSKILTTRELLRVNGAAADGFIVVGRSDRGTGVRGRRRAGAETQTNSAEGSEPSAATAELNVVEATSSDVDQSARSEGEAYRLPARAGSIQNGDDSRNGGQS</sequence>
<dbReference type="PANTHER" id="PTHR32309:SF13">
    <property type="entry name" value="FERRIC ENTEROBACTIN TRANSPORT PROTEIN FEPE"/>
    <property type="match status" value="1"/>
</dbReference>
<dbReference type="InterPro" id="IPR003856">
    <property type="entry name" value="LPS_length_determ_N"/>
</dbReference>
<keyword evidence="3" id="KW-1003">Cell membrane</keyword>
<dbReference type="EMBL" id="AMSP01000008">
    <property type="protein sequence ID" value="EKU46691.1"/>
    <property type="molecule type" value="Genomic_DNA"/>
</dbReference>
<feature type="compositionally biased region" description="Polar residues" evidence="7">
    <location>
        <begin position="461"/>
        <end position="474"/>
    </location>
</feature>
<keyword evidence="6 8" id="KW-0472">Membrane</keyword>
<gene>
    <name evidence="10" type="ORF">C272_10583</name>
</gene>
<dbReference type="AlphaFoldDB" id="K9AKT3"/>
<reference evidence="10 11" key="1">
    <citation type="submission" date="2012-09" db="EMBL/GenBank/DDBJ databases">
        <title>Genome Sequence of Brevibacterium casei S18.</title>
        <authorList>
            <person name="Sharma R."/>
            <person name="Singh A."/>
            <person name="Jangir P.K."/>
        </authorList>
    </citation>
    <scope>NUCLEOTIDE SEQUENCE [LARGE SCALE GENOMIC DNA]</scope>
    <source>
        <strain evidence="10 11">S18</strain>
    </source>
</reference>
<name>K9AKT3_9MICO</name>
<evidence type="ECO:0000313" key="10">
    <source>
        <dbReference type="EMBL" id="EKU46691.1"/>
    </source>
</evidence>
<dbReference type="PANTHER" id="PTHR32309">
    <property type="entry name" value="TYROSINE-PROTEIN KINASE"/>
    <property type="match status" value="1"/>
</dbReference>
<proteinExistence type="inferred from homology"/>
<evidence type="ECO:0000256" key="3">
    <source>
        <dbReference type="ARBA" id="ARBA00022475"/>
    </source>
</evidence>
<dbReference type="Proteomes" id="UP000009879">
    <property type="component" value="Unassembled WGS sequence"/>
</dbReference>
<evidence type="ECO:0000256" key="1">
    <source>
        <dbReference type="ARBA" id="ARBA00004651"/>
    </source>
</evidence>
<evidence type="ECO:0000313" key="11">
    <source>
        <dbReference type="Proteomes" id="UP000009879"/>
    </source>
</evidence>
<evidence type="ECO:0000256" key="2">
    <source>
        <dbReference type="ARBA" id="ARBA00006683"/>
    </source>
</evidence>
<evidence type="ECO:0000259" key="9">
    <source>
        <dbReference type="Pfam" id="PF02706"/>
    </source>
</evidence>
<dbReference type="InterPro" id="IPR050445">
    <property type="entry name" value="Bact_polysacc_biosynth/exp"/>
</dbReference>
<feature type="domain" description="Polysaccharide chain length determinant N-terminal" evidence="9">
    <location>
        <begin position="5"/>
        <end position="58"/>
    </location>
</feature>
<evidence type="ECO:0000256" key="7">
    <source>
        <dbReference type="SAM" id="MobiDB-lite"/>
    </source>
</evidence>
<evidence type="ECO:0000256" key="4">
    <source>
        <dbReference type="ARBA" id="ARBA00022692"/>
    </source>
</evidence>
<comment type="similarity">
    <text evidence="2">Belongs to the CpsC/CapA family.</text>
</comment>
<accession>K9AKT3</accession>
<dbReference type="Pfam" id="PF02706">
    <property type="entry name" value="Wzz"/>
    <property type="match status" value="1"/>
</dbReference>
<dbReference type="RefSeq" id="WP_009378785.1">
    <property type="nucleotide sequence ID" value="NZ_AMSP01000008.1"/>
</dbReference>
<dbReference type="eggNOG" id="COG3944">
    <property type="taxonomic scope" value="Bacteria"/>
</dbReference>
<feature type="transmembrane region" description="Helical" evidence="8">
    <location>
        <begin position="15"/>
        <end position="35"/>
    </location>
</feature>
<evidence type="ECO:0000256" key="8">
    <source>
        <dbReference type="SAM" id="Phobius"/>
    </source>
</evidence>
<dbReference type="GO" id="GO:0005886">
    <property type="term" value="C:plasma membrane"/>
    <property type="evidence" value="ECO:0007669"/>
    <property type="project" value="UniProtKB-SubCell"/>
</dbReference>
<feature type="region of interest" description="Disordered" evidence="7">
    <location>
        <begin position="401"/>
        <end position="474"/>
    </location>
</feature>
<keyword evidence="4 8" id="KW-0812">Transmembrane</keyword>
<protein>
    <recommendedName>
        <fullName evidence="9">Polysaccharide chain length determinant N-terminal domain-containing protein</fullName>
    </recommendedName>
</protein>
<keyword evidence="5 8" id="KW-1133">Transmembrane helix</keyword>
<dbReference type="PATRIC" id="fig|1229781.4.peg.2131"/>
<comment type="caution">
    <text evidence="10">The sequence shown here is derived from an EMBL/GenBank/DDBJ whole genome shotgun (WGS) entry which is preliminary data.</text>
</comment>
<dbReference type="GO" id="GO:0004713">
    <property type="term" value="F:protein tyrosine kinase activity"/>
    <property type="evidence" value="ECO:0007669"/>
    <property type="project" value="TreeGrafter"/>
</dbReference>
<comment type="subcellular location">
    <subcellularLocation>
        <location evidence="1">Cell membrane</location>
        <topology evidence="1">Multi-pass membrane protein</topology>
    </subcellularLocation>
</comment>
<evidence type="ECO:0000256" key="6">
    <source>
        <dbReference type="ARBA" id="ARBA00023136"/>
    </source>
</evidence>